<gene>
    <name evidence="1" type="ORF">FXB42_00690</name>
</gene>
<comment type="caution">
    <text evidence="1">The sequence shown here is derived from an EMBL/GenBank/DDBJ whole genome shotgun (WGS) entry which is preliminary data.</text>
</comment>
<dbReference type="Proteomes" id="UP000322619">
    <property type="component" value="Unassembled WGS sequence"/>
</dbReference>
<evidence type="ECO:0000313" key="2">
    <source>
        <dbReference type="Proteomes" id="UP000322619"/>
    </source>
</evidence>
<evidence type="ECO:0000313" key="1">
    <source>
        <dbReference type="EMBL" id="TYC88164.1"/>
    </source>
</evidence>
<protein>
    <submittedName>
        <fullName evidence="1">Uncharacterized protein</fullName>
    </submittedName>
</protein>
<sequence length="72" mass="8462">MGILEDHINNYTRFEQPAVQSTHRNHKREKIGNSLSHYLCDLDENMTEQLNRDMLVELKNNLSNVLLLIVKL</sequence>
<name>A0A5D0WVA7_9FIRM</name>
<accession>A0A5D0WVA7</accession>
<dbReference type="EMBL" id="VSLA01000002">
    <property type="protein sequence ID" value="TYC88164.1"/>
    <property type="molecule type" value="Genomic_DNA"/>
</dbReference>
<reference evidence="1 2" key="1">
    <citation type="submission" date="2019-08" db="EMBL/GenBank/DDBJ databases">
        <title>Isolation and enrichment of carboxydotrophic bacteria from anaerobic sludge for the production of bio-based chemicals from syngas.</title>
        <authorList>
            <person name="Antares A.L."/>
            <person name="Moreira J."/>
            <person name="Diender M."/>
            <person name="Parshina S.N."/>
            <person name="Stams A.J.M."/>
            <person name="Alves M."/>
            <person name="Alves J.I."/>
            <person name="Sousa D.Z."/>
        </authorList>
    </citation>
    <scope>NUCLEOTIDE SEQUENCE [LARGE SCALE GENOMIC DNA]</scope>
    <source>
        <strain evidence="1 2">JM</strain>
    </source>
</reference>
<dbReference type="AlphaFoldDB" id="A0A5D0WVA7"/>
<proteinExistence type="predicted"/>
<organism evidence="1 2">
    <name type="scientific">Acetobacterium wieringae</name>
    <dbReference type="NCBI Taxonomy" id="52694"/>
    <lineage>
        <taxon>Bacteria</taxon>
        <taxon>Bacillati</taxon>
        <taxon>Bacillota</taxon>
        <taxon>Clostridia</taxon>
        <taxon>Eubacteriales</taxon>
        <taxon>Eubacteriaceae</taxon>
        <taxon>Acetobacterium</taxon>
    </lineage>
</organism>
<dbReference type="RefSeq" id="WP_148636312.1">
    <property type="nucleotide sequence ID" value="NZ_VSLA01000002.1"/>
</dbReference>